<dbReference type="EMBL" id="PKPP01005494">
    <property type="protein sequence ID" value="PWA59913.1"/>
    <property type="molecule type" value="Genomic_DNA"/>
</dbReference>
<protein>
    <submittedName>
        <fullName evidence="2">Uncharacterized protein</fullName>
    </submittedName>
</protein>
<feature type="compositionally biased region" description="Basic and acidic residues" evidence="1">
    <location>
        <begin position="96"/>
        <end position="106"/>
    </location>
</feature>
<dbReference type="OrthoDB" id="2194681at2759"/>
<evidence type="ECO:0000256" key="1">
    <source>
        <dbReference type="SAM" id="MobiDB-lite"/>
    </source>
</evidence>
<proteinExistence type="predicted"/>
<comment type="caution">
    <text evidence="2">The sequence shown here is derived from an EMBL/GenBank/DDBJ whole genome shotgun (WGS) entry which is preliminary data.</text>
</comment>
<dbReference type="Proteomes" id="UP000245207">
    <property type="component" value="Unassembled WGS sequence"/>
</dbReference>
<name>A0A2U1MF66_ARTAN</name>
<feature type="region of interest" description="Disordered" evidence="1">
    <location>
        <begin position="61"/>
        <end position="106"/>
    </location>
</feature>
<accession>A0A2U1MF66</accession>
<organism evidence="2 3">
    <name type="scientific">Artemisia annua</name>
    <name type="common">Sweet wormwood</name>
    <dbReference type="NCBI Taxonomy" id="35608"/>
    <lineage>
        <taxon>Eukaryota</taxon>
        <taxon>Viridiplantae</taxon>
        <taxon>Streptophyta</taxon>
        <taxon>Embryophyta</taxon>
        <taxon>Tracheophyta</taxon>
        <taxon>Spermatophyta</taxon>
        <taxon>Magnoliopsida</taxon>
        <taxon>eudicotyledons</taxon>
        <taxon>Gunneridae</taxon>
        <taxon>Pentapetalae</taxon>
        <taxon>asterids</taxon>
        <taxon>campanulids</taxon>
        <taxon>Asterales</taxon>
        <taxon>Asteraceae</taxon>
        <taxon>Asteroideae</taxon>
        <taxon>Anthemideae</taxon>
        <taxon>Artemisiinae</taxon>
        <taxon>Artemisia</taxon>
    </lineage>
</organism>
<reference evidence="2 3" key="1">
    <citation type="journal article" date="2018" name="Mol. Plant">
        <title>The genome of Artemisia annua provides insight into the evolution of Asteraceae family and artemisinin biosynthesis.</title>
        <authorList>
            <person name="Shen Q."/>
            <person name="Zhang L."/>
            <person name="Liao Z."/>
            <person name="Wang S."/>
            <person name="Yan T."/>
            <person name="Shi P."/>
            <person name="Liu M."/>
            <person name="Fu X."/>
            <person name="Pan Q."/>
            <person name="Wang Y."/>
            <person name="Lv Z."/>
            <person name="Lu X."/>
            <person name="Zhang F."/>
            <person name="Jiang W."/>
            <person name="Ma Y."/>
            <person name="Chen M."/>
            <person name="Hao X."/>
            <person name="Li L."/>
            <person name="Tang Y."/>
            <person name="Lv G."/>
            <person name="Zhou Y."/>
            <person name="Sun X."/>
            <person name="Brodelius P.E."/>
            <person name="Rose J.K.C."/>
            <person name="Tang K."/>
        </authorList>
    </citation>
    <scope>NUCLEOTIDE SEQUENCE [LARGE SCALE GENOMIC DNA]</scope>
    <source>
        <strain evidence="3">cv. Huhao1</strain>
        <tissue evidence="2">Leaf</tissue>
    </source>
</reference>
<keyword evidence="3" id="KW-1185">Reference proteome</keyword>
<sequence>MVEPPSSPLLTPWAHVGSADQTHAQNTFFTMDTGEVMEADQTCFESTFSATDTYLILENDQLTPEAPSPPLTRSHGSRSKHLLKLPKQVSTNHTCVSHDLKSKKTI</sequence>
<dbReference type="AlphaFoldDB" id="A0A2U1MF66"/>
<evidence type="ECO:0000313" key="3">
    <source>
        <dbReference type="Proteomes" id="UP000245207"/>
    </source>
</evidence>
<evidence type="ECO:0000313" key="2">
    <source>
        <dbReference type="EMBL" id="PWA59913.1"/>
    </source>
</evidence>
<feature type="compositionally biased region" description="Basic residues" evidence="1">
    <location>
        <begin position="75"/>
        <end position="84"/>
    </location>
</feature>
<gene>
    <name evidence="2" type="ORF">CTI12_AA384620</name>
</gene>